<dbReference type="CDD" id="cd01425">
    <property type="entry name" value="RPS2"/>
    <property type="match status" value="1"/>
</dbReference>
<gene>
    <name evidence="5 7" type="primary">rpsB</name>
    <name evidence="7" type="ORF">NMK_0546</name>
</gene>
<sequence>MSVTMRQMLEAGVHFGHQTRYWNPKMAPFIFGERNKIHIVNLEKTLPMFQDALKYVRQVAANKGRILFVGTKRQAREIIKEEAVRAGCSFVNHRWLGGMLTNYKTVKQSIKRLRDLEAMIADGSIERVSKKEALVLKREMEKLERSIGGIKDMGGLPDAIFIVDVGHESGAVTEAGKLGIPVIGVVDTNNSVEGVTYVIPGNDDSSRAITLYARGVADAVLEGRAQSLAEVVKMVSPEEEFVEVEEGATK</sequence>
<accession>A0A2R5F5W1</accession>
<evidence type="ECO:0000256" key="4">
    <source>
        <dbReference type="ARBA" id="ARBA00035256"/>
    </source>
</evidence>
<name>A0A2R5F5W1_9PROT</name>
<comment type="caution">
    <text evidence="7">The sequence shown here is derived from an EMBL/GenBank/DDBJ whole genome shotgun (WGS) entry which is preliminary data.</text>
</comment>
<dbReference type="PANTHER" id="PTHR12534:SF0">
    <property type="entry name" value="SMALL RIBOSOMAL SUBUNIT PROTEIN US2M"/>
    <property type="match status" value="1"/>
</dbReference>
<dbReference type="SUPFAM" id="SSF52313">
    <property type="entry name" value="Ribosomal protein S2"/>
    <property type="match status" value="1"/>
</dbReference>
<dbReference type="NCBIfam" id="TIGR01011">
    <property type="entry name" value="rpsB_bact"/>
    <property type="match status" value="1"/>
</dbReference>
<proteinExistence type="inferred from homology"/>
<dbReference type="HAMAP" id="MF_00291_B">
    <property type="entry name" value="Ribosomal_uS2_B"/>
    <property type="match status" value="1"/>
</dbReference>
<dbReference type="PROSITE" id="PS00963">
    <property type="entry name" value="RIBOSOMAL_S2_2"/>
    <property type="match status" value="1"/>
</dbReference>
<evidence type="ECO:0000256" key="1">
    <source>
        <dbReference type="ARBA" id="ARBA00006242"/>
    </source>
</evidence>
<reference evidence="7 8" key="1">
    <citation type="journal article" date="2018" name="Environ. Microbiol.">
        <title>Isolation and genomic characterization of Novimethylophilus kurashikiensis gen. nov. sp. nov., a new lanthanide-dependent methylotrophic species of Methylophilaceae.</title>
        <authorList>
            <person name="Lv H."/>
            <person name="Sahin N."/>
            <person name="Tani A."/>
        </authorList>
    </citation>
    <scope>NUCLEOTIDE SEQUENCE [LARGE SCALE GENOMIC DNA]</scope>
    <source>
        <strain evidence="7 8">La2-4</strain>
    </source>
</reference>
<dbReference type="PROSITE" id="PS00962">
    <property type="entry name" value="RIBOSOMAL_S2_1"/>
    <property type="match status" value="1"/>
</dbReference>
<dbReference type="AlphaFoldDB" id="A0A2R5F5W1"/>
<dbReference type="Gene3D" id="1.10.287.610">
    <property type="entry name" value="Helix hairpin bin"/>
    <property type="match status" value="1"/>
</dbReference>
<keyword evidence="2 5" id="KW-0689">Ribosomal protein</keyword>
<evidence type="ECO:0000256" key="6">
    <source>
        <dbReference type="RuleBase" id="RU003631"/>
    </source>
</evidence>
<evidence type="ECO:0000256" key="2">
    <source>
        <dbReference type="ARBA" id="ARBA00022980"/>
    </source>
</evidence>
<protein>
    <recommendedName>
        <fullName evidence="4 5">Small ribosomal subunit protein uS2</fullName>
    </recommendedName>
</protein>
<evidence type="ECO:0000313" key="7">
    <source>
        <dbReference type="EMBL" id="GBG13008.1"/>
    </source>
</evidence>
<keyword evidence="3 5" id="KW-0687">Ribonucleoprotein</keyword>
<keyword evidence="8" id="KW-1185">Reference proteome</keyword>
<dbReference type="GO" id="GO:0003735">
    <property type="term" value="F:structural constituent of ribosome"/>
    <property type="evidence" value="ECO:0007669"/>
    <property type="project" value="InterPro"/>
</dbReference>
<dbReference type="PANTHER" id="PTHR12534">
    <property type="entry name" value="30S RIBOSOMAL PROTEIN S2 PROKARYOTIC AND ORGANELLAR"/>
    <property type="match status" value="1"/>
</dbReference>
<dbReference type="GO" id="GO:0006412">
    <property type="term" value="P:translation"/>
    <property type="evidence" value="ECO:0007669"/>
    <property type="project" value="UniProtKB-UniRule"/>
</dbReference>
<dbReference type="Gene3D" id="3.40.50.10490">
    <property type="entry name" value="Glucose-6-phosphate isomerase like protein, domain 1"/>
    <property type="match status" value="1"/>
</dbReference>
<evidence type="ECO:0000256" key="3">
    <source>
        <dbReference type="ARBA" id="ARBA00023274"/>
    </source>
</evidence>
<dbReference type="FunFam" id="1.10.287.610:FF:000001">
    <property type="entry name" value="30S ribosomal protein S2"/>
    <property type="match status" value="1"/>
</dbReference>
<dbReference type="InterPro" id="IPR018130">
    <property type="entry name" value="Ribosomal_uS2_CS"/>
</dbReference>
<dbReference type="InterPro" id="IPR023591">
    <property type="entry name" value="Ribosomal_uS2_flav_dom_sf"/>
</dbReference>
<evidence type="ECO:0000313" key="8">
    <source>
        <dbReference type="Proteomes" id="UP000245081"/>
    </source>
</evidence>
<dbReference type="InterPro" id="IPR001865">
    <property type="entry name" value="Ribosomal_uS2"/>
</dbReference>
<dbReference type="Pfam" id="PF00318">
    <property type="entry name" value="Ribosomal_S2"/>
    <property type="match status" value="1"/>
</dbReference>
<organism evidence="7 8">
    <name type="scientific">Novimethylophilus kurashikiensis</name>
    <dbReference type="NCBI Taxonomy" id="1825523"/>
    <lineage>
        <taxon>Bacteria</taxon>
        <taxon>Pseudomonadati</taxon>
        <taxon>Pseudomonadota</taxon>
        <taxon>Betaproteobacteria</taxon>
        <taxon>Nitrosomonadales</taxon>
        <taxon>Methylophilaceae</taxon>
        <taxon>Novimethylophilus</taxon>
    </lineage>
</organism>
<dbReference type="OrthoDB" id="9808036at2"/>
<comment type="similarity">
    <text evidence="1 5 6">Belongs to the universal ribosomal protein uS2 family.</text>
</comment>
<dbReference type="Proteomes" id="UP000245081">
    <property type="component" value="Unassembled WGS sequence"/>
</dbReference>
<dbReference type="EMBL" id="BDOQ01000002">
    <property type="protein sequence ID" value="GBG13008.1"/>
    <property type="molecule type" value="Genomic_DNA"/>
</dbReference>
<dbReference type="GO" id="GO:0022627">
    <property type="term" value="C:cytosolic small ribosomal subunit"/>
    <property type="evidence" value="ECO:0007669"/>
    <property type="project" value="TreeGrafter"/>
</dbReference>
<evidence type="ECO:0000256" key="5">
    <source>
        <dbReference type="HAMAP-Rule" id="MF_00291"/>
    </source>
</evidence>
<dbReference type="InterPro" id="IPR005706">
    <property type="entry name" value="Ribosomal_uS2_bac/mit/plastid"/>
</dbReference>
<dbReference type="PRINTS" id="PR00395">
    <property type="entry name" value="RIBOSOMALS2"/>
</dbReference>
<dbReference type="RefSeq" id="WP_109014219.1">
    <property type="nucleotide sequence ID" value="NZ_BDOQ01000002.1"/>
</dbReference>